<dbReference type="EMBL" id="BLIP01000001">
    <property type="protein sequence ID" value="GFE25290.1"/>
    <property type="molecule type" value="Genomic_DNA"/>
</dbReference>
<gene>
    <name evidence="2" type="ORF">Sliba_57430</name>
</gene>
<dbReference type="AlphaFoldDB" id="A0A640TQ56"/>
<protein>
    <submittedName>
        <fullName evidence="2">Uncharacterized protein</fullName>
    </submittedName>
</protein>
<evidence type="ECO:0000256" key="1">
    <source>
        <dbReference type="SAM" id="MobiDB-lite"/>
    </source>
</evidence>
<feature type="region of interest" description="Disordered" evidence="1">
    <location>
        <begin position="1"/>
        <end position="26"/>
    </location>
</feature>
<name>A0A640TQ56_STRNI</name>
<proteinExistence type="predicted"/>
<sequence length="91" mass="9839">MVSGSGIRDSSTWDAEDSVTHSAVKSAARSARRCAAEMSIAAECAMGGVKWRLRGPEAVRTGRSGAYGTSWARGPYRPGIRPLRKRSTKIW</sequence>
<evidence type="ECO:0000313" key="3">
    <source>
        <dbReference type="Proteomes" id="UP000429552"/>
    </source>
</evidence>
<evidence type="ECO:0000313" key="2">
    <source>
        <dbReference type="EMBL" id="GFE25290.1"/>
    </source>
</evidence>
<reference evidence="2 3" key="1">
    <citation type="submission" date="2019-12" db="EMBL/GenBank/DDBJ databases">
        <title>Whole genome shotgun sequence of Streptomyces libani subsp. libani NBRC 13452.</title>
        <authorList>
            <person name="Ichikawa N."/>
            <person name="Kimura A."/>
            <person name="Kitahashi Y."/>
            <person name="Komaki H."/>
            <person name="Tamura T."/>
        </authorList>
    </citation>
    <scope>NUCLEOTIDE SEQUENCE [LARGE SCALE GENOMIC DNA]</scope>
    <source>
        <strain evidence="2 3">NBRC 13452</strain>
    </source>
</reference>
<dbReference type="Proteomes" id="UP000429552">
    <property type="component" value="Unassembled WGS sequence"/>
</dbReference>
<organism evidence="2 3">
    <name type="scientific">Streptomyces nigrescens</name>
    <dbReference type="NCBI Taxonomy" id="1920"/>
    <lineage>
        <taxon>Bacteria</taxon>
        <taxon>Bacillati</taxon>
        <taxon>Actinomycetota</taxon>
        <taxon>Actinomycetes</taxon>
        <taxon>Kitasatosporales</taxon>
        <taxon>Streptomycetaceae</taxon>
        <taxon>Streptomyces</taxon>
    </lineage>
</organism>
<accession>A0A640TQ56</accession>
<comment type="caution">
    <text evidence="2">The sequence shown here is derived from an EMBL/GenBank/DDBJ whole genome shotgun (WGS) entry which is preliminary data.</text>
</comment>